<dbReference type="Gene3D" id="3.40.50.720">
    <property type="entry name" value="NAD(P)-binding Rossmann-like Domain"/>
    <property type="match status" value="1"/>
</dbReference>
<keyword evidence="9" id="KW-1185">Reference proteome</keyword>
<comment type="function">
    <text evidence="6">Catalyzes the reduction of dTDP-6-deoxy-L-lyxo-4-hexulose to yield dTDP-L-rhamnose.</text>
</comment>
<dbReference type="Pfam" id="PF04321">
    <property type="entry name" value="RmlD_sub_bind"/>
    <property type="match status" value="1"/>
</dbReference>
<dbReference type="PROSITE" id="PS51257">
    <property type="entry name" value="PROKAR_LIPOPROTEIN"/>
    <property type="match status" value="1"/>
</dbReference>
<protein>
    <recommendedName>
        <fullName evidence="4 6">dTDP-4-dehydrorhamnose reductase</fullName>
        <ecNumber evidence="3 6">1.1.1.133</ecNumber>
    </recommendedName>
</protein>
<evidence type="ECO:0000313" key="8">
    <source>
        <dbReference type="EMBL" id="CAJ0808819.1"/>
    </source>
</evidence>
<dbReference type="NCBIfam" id="TIGR01214">
    <property type="entry name" value="rmlD"/>
    <property type="match status" value="1"/>
</dbReference>
<dbReference type="PANTHER" id="PTHR10491:SF4">
    <property type="entry name" value="METHIONINE ADENOSYLTRANSFERASE 2 SUBUNIT BETA"/>
    <property type="match status" value="1"/>
</dbReference>
<evidence type="ECO:0000256" key="2">
    <source>
        <dbReference type="ARBA" id="ARBA00010944"/>
    </source>
</evidence>
<dbReference type="EC" id="1.1.1.133" evidence="3 6"/>
<feature type="domain" description="RmlD-like substrate binding" evidence="7">
    <location>
        <begin position="17"/>
        <end position="308"/>
    </location>
</feature>
<keyword evidence="6 8" id="KW-0560">Oxidoreductase</keyword>
<sequence length="311" mass="33712">MRVWGIMPRSTIAHPTLLVTGCNGQLGFELQRRLASLGRVVARDHAACDLTQPAALRKTLREIRPDVIINAAGYTNVDRAEIEVKQAFAVNGVAPGILAEEARAMGSLLVHYSTDYVFDGGKSGAYVETDQTNPLSAYGRSKLAGEVAVTESGAQALILRTAWVASAHGANFVKAILQLGREQDHLRVIADRIGAPTTADLIADVTAELLARYWMLADRRNFPFGLYHLASAGQTSWHGYAVEILTHAQARGIALKATSGRITPILAADYAEAASRPANSCLDTSKLQQTFGMVLPDWRVGLRRLLDQIFH</sequence>
<evidence type="ECO:0000256" key="3">
    <source>
        <dbReference type="ARBA" id="ARBA00012929"/>
    </source>
</evidence>
<name>A0ABM9K0K4_9RALS</name>
<dbReference type="InterPro" id="IPR005913">
    <property type="entry name" value="dTDP_dehydrorham_reduct"/>
</dbReference>
<evidence type="ECO:0000313" key="9">
    <source>
        <dbReference type="Proteomes" id="UP001189757"/>
    </source>
</evidence>
<evidence type="ECO:0000256" key="6">
    <source>
        <dbReference type="RuleBase" id="RU364082"/>
    </source>
</evidence>
<dbReference type="GO" id="GO:0008831">
    <property type="term" value="F:dTDP-4-dehydrorhamnose reductase activity"/>
    <property type="evidence" value="ECO:0007669"/>
    <property type="project" value="UniProtKB-EC"/>
</dbReference>
<organism evidence="8 9">
    <name type="scientific">Ralstonia flaminis</name>
    <dbReference type="NCBI Taxonomy" id="3058597"/>
    <lineage>
        <taxon>Bacteria</taxon>
        <taxon>Pseudomonadati</taxon>
        <taxon>Pseudomonadota</taxon>
        <taxon>Betaproteobacteria</taxon>
        <taxon>Burkholderiales</taxon>
        <taxon>Burkholderiaceae</taxon>
        <taxon>Ralstonia</taxon>
    </lineage>
</organism>
<evidence type="ECO:0000256" key="1">
    <source>
        <dbReference type="ARBA" id="ARBA00004781"/>
    </source>
</evidence>
<comment type="cofactor">
    <cofactor evidence="6">
        <name>Mg(2+)</name>
        <dbReference type="ChEBI" id="CHEBI:18420"/>
    </cofactor>
    <text evidence="6">Binds 1 Mg(2+) ion per monomer.</text>
</comment>
<dbReference type="Proteomes" id="UP001189757">
    <property type="component" value="Unassembled WGS sequence"/>
</dbReference>
<comment type="similarity">
    <text evidence="2 6">Belongs to the dTDP-4-dehydrorhamnose reductase family.</text>
</comment>
<comment type="catalytic activity">
    <reaction evidence="5 6">
        <text>dTDP-beta-L-rhamnose + NADP(+) = dTDP-4-dehydro-beta-L-rhamnose + NADPH + H(+)</text>
        <dbReference type="Rhea" id="RHEA:21796"/>
        <dbReference type="ChEBI" id="CHEBI:15378"/>
        <dbReference type="ChEBI" id="CHEBI:57510"/>
        <dbReference type="ChEBI" id="CHEBI:57783"/>
        <dbReference type="ChEBI" id="CHEBI:58349"/>
        <dbReference type="ChEBI" id="CHEBI:62830"/>
        <dbReference type="EC" id="1.1.1.133"/>
    </reaction>
</comment>
<dbReference type="InterPro" id="IPR029903">
    <property type="entry name" value="RmlD-like-bd"/>
</dbReference>
<gene>
    <name evidence="8" type="primary">rmlD</name>
    <name evidence="8" type="ORF">LMG18101_00444</name>
</gene>
<dbReference type="SUPFAM" id="SSF51735">
    <property type="entry name" value="NAD(P)-binding Rossmann-fold domains"/>
    <property type="match status" value="1"/>
</dbReference>
<dbReference type="InterPro" id="IPR036291">
    <property type="entry name" value="NAD(P)-bd_dom_sf"/>
</dbReference>
<accession>A0ABM9K0K4</accession>
<proteinExistence type="inferred from homology"/>
<comment type="caution">
    <text evidence="8">The sequence shown here is derived from an EMBL/GenBank/DDBJ whole genome shotgun (WGS) entry which is preliminary data.</text>
</comment>
<evidence type="ECO:0000259" key="7">
    <source>
        <dbReference type="Pfam" id="PF04321"/>
    </source>
</evidence>
<dbReference type="Gene3D" id="3.90.25.10">
    <property type="entry name" value="UDP-galactose 4-epimerase, domain 1"/>
    <property type="match status" value="1"/>
</dbReference>
<dbReference type="EMBL" id="CATZLL010000001">
    <property type="protein sequence ID" value="CAJ0808819.1"/>
    <property type="molecule type" value="Genomic_DNA"/>
</dbReference>
<evidence type="ECO:0000256" key="5">
    <source>
        <dbReference type="ARBA" id="ARBA00048200"/>
    </source>
</evidence>
<keyword evidence="6" id="KW-0521">NADP</keyword>
<dbReference type="PANTHER" id="PTHR10491">
    <property type="entry name" value="DTDP-4-DEHYDRORHAMNOSE REDUCTASE"/>
    <property type="match status" value="1"/>
</dbReference>
<dbReference type="CDD" id="cd05254">
    <property type="entry name" value="dTDP_HR_like_SDR_e"/>
    <property type="match status" value="1"/>
</dbReference>
<comment type="pathway">
    <text evidence="1 6">Carbohydrate biosynthesis; dTDP-L-rhamnose biosynthesis.</text>
</comment>
<evidence type="ECO:0000256" key="4">
    <source>
        <dbReference type="ARBA" id="ARBA00017099"/>
    </source>
</evidence>
<reference evidence="8 9" key="1">
    <citation type="submission" date="2023-07" db="EMBL/GenBank/DDBJ databases">
        <authorList>
            <person name="Peeters C."/>
        </authorList>
    </citation>
    <scope>NUCLEOTIDE SEQUENCE [LARGE SCALE GENOMIC DNA]</scope>
    <source>
        <strain evidence="8 9">LMG 18101</strain>
    </source>
</reference>